<protein>
    <submittedName>
        <fullName evidence="3">Phospholipid/cholesterol/gamma-HCH transport system substrate-binding protein</fullName>
    </submittedName>
</protein>
<dbReference type="EMBL" id="JACBZR010000001">
    <property type="protein sequence ID" value="NYI75503.1"/>
    <property type="molecule type" value="Genomic_DNA"/>
</dbReference>
<dbReference type="PANTHER" id="PTHR33371:SF18">
    <property type="entry name" value="MCE-FAMILY PROTEIN MCE3C"/>
    <property type="match status" value="1"/>
</dbReference>
<gene>
    <name evidence="3" type="ORF">BJ988_000151</name>
</gene>
<feature type="domain" description="Mammalian cell entry C-terminal" evidence="2">
    <location>
        <begin position="122"/>
        <end position="303"/>
    </location>
</feature>
<dbReference type="PRINTS" id="PR01782">
    <property type="entry name" value="MCEVIRFACTOR"/>
</dbReference>
<dbReference type="InterPro" id="IPR003399">
    <property type="entry name" value="Mce/MlaD"/>
</dbReference>
<dbReference type="PANTHER" id="PTHR33371">
    <property type="entry name" value="INTERMEMBRANE PHOSPHOLIPID TRANSPORT SYSTEM BINDING PROTEIN MLAD-RELATED"/>
    <property type="match status" value="1"/>
</dbReference>
<dbReference type="AlphaFoldDB" id="A0A7Z0DHB2"/>
<evidence type="ECO:0000259" key="1">
    <source>
        <dbReference type="Pfam" id="PF02470"/>
    </source>
</evidence>
<reference evidence="3 4" key="1">
    <citation type="submission" date="2020-07" db="EMBL/GenBank/DDBJ databases">
        <title>Sequencing the genomes of 1000 actinobacteria strains.</title>
        <authorList>
            <person name="Klenk H.-P."/>
        </authorList>
    </citation>
    <scope>NUCLEOTIDE SEQUENCE [LARGE SCALE GENOMIC DNA]</scope>
    <source>
        <strain evidence="3 4">DSM 26487</strain>
    </source>
</reference>
<evidence type="ECO:0000313" key="3">
    <source>
        <dbReference type="EMBL" id="NYI75503.1"/>
    </source>
</evidence>
<dbReference type="NCBIfam" id="TIGR00996">
    <property type="entry name" value="Mtu_fam_mce"/>
    <property type="match status" value="1"/>
</dbReference>
<organism evidence="3 4">
    <name type="scientific">Nocardioides panzhihuensis</name>
    <dbReference type="NCBI Taxonomy" id="860243"/>
    <lineage>
        <taxon>Bacteria</taxon>
        <taxon>Bacillati</taxon>
        <taxon>Actinomycetota</taxon>
        <taxon>Actinomycetes</taxon>
        <taxon>Propionibacteriales</taxon>
        <taxon>Nocardioidaceae</taxon>
        <taxon>Nocardioides</taxon>
    </lineage>
</organism>
<dbReference type="GO" id="GO:0005576">
    <property type="term" value="C:extracellular region"/>
    <property type="evidence" value="ECO:0007669"/>
    <property type="project" value="TreeGrafter"/>
</dbReference>
<keyword evidence="4" id="KW-1185">Reference proteome</keyword>
<feature type="domain" description="Mce/MlaD" evidence="1">
    <location>
        <begin position="47"/>
        <end position="116"/>
    </location>
</feature>
<dbReference type="Pfam" id="PF11887">
    <property type="entry name" value="Mce4_CUP1"/>
    <property type="match status" value="1"/>
</dbReference>
<evidence type="ECO:0000259" key="2">
    <source>
        <dbReference type="Pfam" id="PF11887"/>
    </source>
</evidence>
<dbReference type="RefSeq" id="WP_179656221.1">
    <property type="nucleotide sequence ID" value="NZ_JACBZR010000001.1"/>
</dbReference>
<evidence type="ECO:0000313" key="4">
    <source>
        <dbReference type="Proteomes" id="UP000564496"/>
    </source>
</evidence>
<comment type="caution">
    <text evidence="3">The sequence shown here is derived from an EMBL/GenBank/DDBJ whole genome shotgun (WGS) entry which is preliminary data.</text>
</comment>
<dbReference type="InterPro" id="IPR052336">
    <property type="entry name" value="MlaD_Phospholipid_Transporter"/>
</dbReference>
<name>A0A7Z0DHB2_9ACTN</name>
<dbReference type="InterPro" id="IPR024516">
    <property type="entry name" value="Mce_C"/>
</dbReference>
<dbReference type="Proteomes" id="UP000564496">
    <property type="component" value="Unassembled WGS sequence"/>
</dbReference>
<proteinExistence type="predicted"/>
<accession>A0A7Z0DHB2</accession>
<sequence length="333" mass="35340">MRFLSQHFRERNQVQVGLVGAVAVILLTTFALNIGTLRSALLGADHTAQFAESGGLRPGDDVRVSGLTVGSVDKVEIVAEHVEIAFTLDEVEVGSRSKAAIKSDNALGRRYLAVTPAGAGNADVIPLARTTSPYGVTDALSDLTETTGEIDVDQLAASLDSVSSVLEATPRSLRSTVNGVGRLSASIAERDQQLQELFARAANVSDVLAERNAEITALMSDSAAFFAELQARRHQVHQLLVNTTAAATQIRGLIKDNEDTLGSTLRELDGVIKLLERNKASLEYGLKHLGGFIRSLGEAVGGGPFFYAYLQNLVPADLAPVIPELVSAKGEKP</sequence>
<dbReference type="Pfam" id="PF02470">
    <property type="entry name" value="MlaD"/>
    <property type="match status" value="1"/>
</dbReference>
<dbReference type="InterPro" id="IPR005693">
    <property type="entry name" value="Mce"/>
</dbReference>